<evidence type="ECO:0000313" key="7">
    <source>
        <dbReference type="EMBL" id="TMQ58823.1"/>
    </source>
</evidence>
<organism evidence="7 8">
    <name type="scientific">Eiseniibacteriota bacterium</name>
    <dbReference type="NCBI Taxonomy" id="2212470"/>
    <lineage>
        <taxon>Bacteria</taxon>
        <taxon>Candidatus Eiseniibacteriota</taxon>
    </lineage>
</organism>
<dbReference type="InterPro" id="IPR010538">
    <property type="entry name" value="DHOR"/>
</dbReference>
<keyword evidence="2 4" id="KW-0479">Metal-binding</keyword>
<proteinExistence type="predicted"/>
<evidence type="ECO:0000256" key="1">
    <source>
        <dbReference type="ARBA" id="ARBA00022617"/>
    </source>
</evidence>
<dbReference type="EMBL" id="VBOW01000029">
    <property type="protein sequence ID" value="TMQ58823.1"/>
    <property type="molecule type" value="Genomic_DNA"/>
</dbReference>
<comment type="caution">
    <text evidence="7">The sequence shown here is derived from an EMBL/GenBank/DDBJ whole genome shotgun (WGS) entry which is preliminary data.</text>
</comment>
<protein>
    <recommendedName>
        <fullName evidence="6">Cytochrome c domain-containing protein</fullName>
    </recommendedName>
</protein>
<evidence type="ECO:0000313" key="8">
    <source>
        <dbReference type="Proteomes" id="UP000316852"/>
    </source>
</evidence>
<sequence>MGSRHHPRRTAEERIVRNGDRCRHVAASPASPGLTQRPGRGGRRSADRPQARRHLPSAVLRVRRKALRGSYREGRRPVRRATVTSFFLLGIAASGCARFVHPGDPISGLTPEQRDQFRRGRAVFDSVFTPETGLGPLFNSAACGECHENPVAGGSGDEVEVHATAFHVDGNCDMLAAEGGPVFQQEVTPALKAALGIEREPIPEDTTGRGLRSSPAIFGRGLLDAVPDSDLISYADPDDRNHDGISGRPNRFVDGRIGRFGRKGFVPNLNEFNAGAFVIEQGITNPAAPTEESIGGDSIPAGVDPTPDPEINQEALDLTNDFLRFLAPPSPLRRTEAAKRGEKLFAHIGCASCHLPRLRTGKNPVRALNRKTFFAYTDLLLHDMGPDLADICLGLATPSEFRTEPLIGVHLSSHFLHDGRAATLEQAIELHGGEGSGTRDRFKALKPKEREAVIAFLKTL</sequence>
<dbReference type="GO" id="GO:0004130">
    <property type="term" value="F:cytochrome-c peroxidase activity"/>
    <property type="evidence" value="ECO:0007669"/>
    <property type="project" value="TreeGrafter"/>
</dbReference>
<evidence type="ECO:0000256" key="2">
    <source>
        <dbReference type="ARBA" id="ARBA00022723"/>
    </source>
</evidence>
<dbReference type="GO" id="GO:0046872">
    <property type="term" value="F:metal ion binding"/>
    <property type="evidence" value="ECO:0007669"/>
    <property type="project" value="UniProtKB-KW"/>
</dbReference>
<feature type="domain" description="Cytochrome c" evidence="6">
    <location>
        <begin position="336"/>
        <end position="460"/>
    </location>
</feature>
<dbReference type="PROSITE" id="PS51007">
    <property type="entry name" value="CYTC"/>
    <property type="match status" value="1"/>
</dbReference>
<dbReference type="Gene3D" id="1.10.760.10">
    <property type="entry name" value="Cytochrome c-like domain"/>
    <property type="match status" value="1"/>
</dbReference>
<dbReference type="InterPro" id="IPR051395">
    <property type="entry name" value="Cytochrome_c_Peroxidase/MauG"/>
</dbReference>
<evidence type="ECO:0000256" key="3">
    <source>
        <dbReference type="ARBA" id="ARBA00023004"/>
    </source>
</evidence>
<dbReference type="InterPro" id="IPR036909">
    <property type="entry name" value="Cyt_c-like_dom_sf"/>
</dbReference>
<dbReference type="InterPro" id="IPR009056">
    <property type="entry name" value="Cyt_c-like_dom"/>
</dbReference>
<evidence type="ECO:0000259" key="6">
    <source>
        <dbReference type="PROSITE" id="PS51007"/>
    </source>
</evidence>
<dbReference type="GO" id="GO:0009055">
    <property type="term" value="F:electron transfer activity"/>
    <property type="evidence" value="ECO:0007669"/>
    <property type="project" value="InterPro"/>
</dbReference>
<dbReference type="GO" id="GO:0020037">
    <property type="term" value="F:heme binding"/>
    <property type="evidence" value="ECO:0007669"/>
    <property type="project" value="InterPro"/>
</dbReference>
<feature type="compositionally biased region" description="Basic and acidic residues" evidence="5">
    <location>
        <begin position="9"/>
        <end position="23"/>
    </location>
</feature>
<dbReference type="Proteomes" id="UP000316852">
    <property type="component" value="Unassembled WGS sequence"/>
</dbReference>
<dbReference type="Pfam" id="PF06537">
    <property type="entry name" value="DHOR"/>
    <property type="match status" value="1"/>
</dbReference>
<dbReference type="PANTHER" id="PTHR30600">
    <property type="entry name" value="CYTOCHROME C PEROXIDASE-RELATED"/>
    <property type="match status" value="1"/>
</dbReference>
<dbReference type="PANTHER" id="PTHR30600:SF4">
    <property type="entry name" value="CYTOCHROME C DOMAIN-CONTAINING PROTEIN"/>
    <property type="match status" value="1"/>
</dbReference>
<name>A0A538T5A3_UNCEI</name>
<feature type="region of interest" description="Disordered" evidence="5">
    <location>
        <begin position="1"/>
        <end position="55"/>
    </location>
</feature>
<gene>
    <name evidence="7" type="ORF">E6K76_06785</name>
</gene>
<dbReference type="AlphaFoldDB" id="A0A538T5A3"/>
<evidence type="ECO:0000256" key="5">
    <source>
        <dbReference type="SAM" id="MobiDB-lite"/>
    </source>
</evidence>
<accession>A0A538T5A3</accession>
<dbReference type="SUPFAM" id="SSF46626">
    <property type="entry name" value="Cytochrome c"/>
    <property type="match status" value="1"/>
</dbReference>
<evidence type="ECO:0000256" key="4">
    <source>
        <dbReference type="PROSITE-ProRule" id="PRU00433"/>
    </source>
</evidence>
<reference evidence="7 8" key="1">
    <citation type="journal article" date="2019" name="Nat. Microbiol.">
        <title>Mediterranean grassland soil C-N compound turnover is dependent on rainfall and depth, and is mediated by genomically divergent microorganisms.</title>
        <authorList>
            <person name="Diamond S."/>
            <person name="Andeer P.F."/>
            <person name="Li Z."/>
            <person name="Crits-Christoph A."/>
            <person name="Burstein D."/>
            <person name="Anantharaman K."/>
            <person name="Lane K.R."/>
            <person name="Thomas B.C."/>
            <person name="Pan C."/>
            <person name="Northen T.R."/>
            <person name="Banfield J.F."/>
        </authorList>
    </citation>
    <scope>NUCLEOTIDE SEQUENCE [LARGE SCALE GENOMIC DNA]</scope>
    <source>
        <strain evidence="7">WS_6</strain>
    </source>
</reference>
<keyword evidence="3 4" id="KW-0408">Iron</keyword>
<keyword evidence="1 4" id="KW-0349">Heme</keyword>